<dbReference type="EMBL" id="CABIJS010000027">
    <property type="protein sequence ID" value="VUZ40079.1"/>
    <property type="molecule type" value="Genomic_DNA"/>
</dbReference>
<evidence type="ECO:0000313" key="2">
    <source>
        <dbReference type="Proteomes" id="UP000321570"/>
    </source>
</evidence>
<accession>A0A564XZ99</accession>
<proteinExistence type="predicted"/>
<reference evidence="1 2" key="1">
    <citation type="submission" date="2019-07" db="EMBL/GenBank/DDBJ databases">
        <authorList>
            <person name="Jastrzebski P J."/>
            <person name="Paukszto L."/>
            <person name="Jastrzebski P J."/>
        </authorList>
    </citation>
    <scope>NUCLEOTIDE SEQUENCE [LARGE SCALE GENOMIC DNA]</scope>
    <source>
        <strain evidence="1 2">WMS-il1</strain>
    </source>
</reference>
<protein>
    <submittedName>
        <fullName evidence="1">Uncharacterized protein</fullName>
    </submittedName>
</protein>
<dbReference type="AlphaFoldDB" id="A0A564XZ99"/>
<gene>
    <name evidence="1" type="ORF">WMSIL1_LOCUS1191</name>
</gene>
<evidence type="ECO:0000313" key="1">
    <source>
        <dbReference type="EMBL" id="VUZ40079.1"/>
    </source>
</evidence>
<keyword evidence="2" id="KW-1185">Reference proteome</keyword>
<dbReference type="Proteomes" id="UP000321570">
    <property type="component" value="Unassembled WGS sequence"/>
</dbReference>
<name>A0A564XZ99_HYMDI</name>
<sequence length="126" mass="14239">MQLAILFTKCVPTGALGLRARRPMRHRLHANNGCPHPVYQLNFLNLELISRCPITAVQVRKHVSNVAVHFCIPIGSFSECQNMEWEFSARNLMEQRSAQLSGDQIQPLASEENQYPDALFEVCSDS</sequence>
<organism evidence="1 2">
    <name type="scientific">Hymenolepis diminuta</name>
    <name type="common">Rat tapeworm</name>
    <dbReference type="NCBI Taxonomy" id="6216"/>
    <lineage>
        <taxon>Eukaryota</taxon>
        <taxon>Metazoa</taxon>
        <taxon>Spiralia</taxon>
        <taxon>Lophotrochozoa</taxon>
        <taxon>Platyhelminthes</taxon>
        <taxon>Cestoda</taxon>
        <taxon>Eucestoda</taxon>
        <taxon>Cyclophyllidea</taxon>
        <taxon>Hymenolepididae</taxon>
        <taxon>Hymenolepis</taxon>
    </lineage>
</organism>